<sequence>MALDGSGLIYKYTLFIVNLIFALVGFAFLGIGLWLRFSDGTRGIFEIGTTGSFEIGTTVSFEIDALNSSVFVTAVTVLIALGSVMLIVVAFGYYGACNEKRSALQLFSVLLFILMLAEVAVGVVGYSNKVEVGRKIVEFYSSMYALYVTSGGTDPVFDVILTFIHNTLHCCGVTGVPLVELVKHTCPEPDGFLEHLKMDSCPEAIRSVSYTIGELVMGIFLGSAALLFIALICSIILIRKIRLSDSPAQCIILTQSTSVLANPIPQHGFVSTSYAYPVLSPPPNPDPVVFTPLSAANIPLA</sequence>
<name>A0AAW1FM14_ZOAVI</name>
<dbReference type="Proteomes" id="UP001488805">
    <property type="component" value="Unassembled WGS sequence"/>
</dbReference>
<dbReference type="PANTHER" id="PTHR19282">
    <property type="entry name" value="TETRASPANIN"/>
    <property type="match status" value="1"/>
</dbReference>
<evidence type="ECO:0000256" key="8">
    <source>
        <dbReference type="ARBA" id="ARBA00054958"/>
    </source>
</evidence>
<dbReference type="GO" id="GO:0005886">
    <property type="term" value="C:plasma membrane"/>
    <property type="evidence" value="ECO:0007669"/>
    <property type="project" value="TreeGrafter"/>
</dbReference>
<reference evidence="10 11" key="1">
    <citation type="journal article" date="2024" name="Genome Biol. Evol.">
        <title>Chromosome-level genome assembly of the viviparous eelpout Zoarces viviparus.</title>
        <authorList>
            <person name="Fuhrmann N."/>
            <person name="Brasseur M.V."/>
            <person name="Bakowski C.E."/>
            <person name="Podsiadlowski L."/>
            <person name="Prost S."/>
            <person name="Krehenwinkel H."/>
            <person name="Mayer C."/>
        </authorList>
    </citation>
    <scope>NUCLEOTIDE SEQUENCE [LARGE SCALE GENOMIC DNA]</scope>
    <source>
        <strain evidence="10">NO-MEL_2022_Ind0_liver</strain>
    </source>
</reference>
<evidence type="ECO:0000256" key="1">
    <source>
        <dbReference type="ARBA" id="ARBA00004127"/>
    </source>
</evidence>
<dbReference type="EMBL" id="JBCEZU010000056">
    <property type="protein sequence ID" value="KAK9535527.1"/>
    <property type="molecule type" value="Genomic_DNA"/>
</dbReference>
<evidence type="ECO:0000313" key="10">
    <source>
        <dbReference type="EMBL" id="KAK9535527.1"/>
    </source>
</evidence>
<evidence type="ECO:0000256" key="2">
    <source>
        <dbReference type="ARBA" id="ARBA00006840"/>
    </source>
</evidence>
<evidence type="ECO:0000313" key="11">
    <source>
        <dbReference type="Proteomes" id="UP001488805"/>
    </source>
</evidence>
<dbReference type="AlphaFoldDB" id="A0AAW1FM14"/>
<dbReference type="Gene3D" id="1.10.1450.10">
    <property type="entry name" value="Tetraspanin"/>
    <property type="match status" value="1"/>
</dbReference>
<dbReference type="PRINTS" id="PR00259">
    <property type="entry name" value="TMFOUR"/>
</dbReference>
<accession>A0AAW1FM14</accession>
<keyword evidence="11" id="KW-1185">Reference proteome</keyword>
<comment type="similarity">
    <text evidence="2 9">Belongs to the tetraspanin (TM4SF) family.</text>
</comment>
<evidence type="ECO:0000256" key="4">
    <source>
        <dbReference type="ARBA" id="ARBA00022989"/>
    </source>
</evidence>
<protein>
    <recommendedName>
        <fullName evidence="9">Tetraspanin</fullName>
    </recommendedName>
</protein>
<dbReference type="InterPro" id="IPR018499">
    <property type="entry name" value="Tetraspanin/Peripherin"/>
</dbReference>
<keyword evidence="5 9" id="KW-0472">Membrane</keyword>
<gene>
    <name evidence="10" type="ORF">VZT92_007902</name>
</gene>
<keyword evidence="4 9" id="KW-1133">Transmembrane helix</keyword>
<feature type="transmembrane region" description="Helical" evidence="9">
    <location>
        <begin position="106"/>
        <end position="126"/>
    </location>
</feature>
<dbReference type="Pfam" id="PF00335">
    <property type="entry name" value="Tetraspanin"/>
    <property type="match status" value="1"/>
</dbReference>
<dbReference type="InterPro" id="IPR000301">
    <property type="entry name" value="Tetraspanin_animals"/>
</dbReference>
<evidence type="ECO:0000256" key="7">
    <source>
        <dbReference type="ARBA" id="ARBA00046464"/>
    </source>
</evidence>
<dbReference type="InterPro" id="IPR008952">
    <property type="entry name" value="Tetraspanin_EC2_sf"/>
</dbReference>
<comment type="subunit">
    <text evidence="7">Interacts with SLC19A2. Interacts with NTRK1/TRKA.</text>
</comment>
<evidence type="ECO:0000256" key="5">
    <source>
        <dbReference type="ARBA" id="ARBA00023136"/>
    </source>
</evidence>
<keyword evidence="3 9" id="KW-0812">Transmembrane</keyword>
<evidence type="ECO:0000256" key="3">
    <source>
        <dbReference type="ARBA" id="ARBA00022692"/>
    </source>
</evidence>
<evidence type="ECO:0000256" key="9">
    <source>
        <dbReference type="RuleBase" id="RU361218"/>
    </source>
</evidence>
<evidence type="ECO:0000256" key="6">
    <source>
        <dbReference type="ARBA" id="ARBA00023180"/>
    </source>
</evidence>
<feature type="transmembrane region" description="Helical" evidence="9">
    <location>
        <begin position="12"/>
        <end position="35"/>
    </location>
</feature>
<organism evidence="10 11">
    <name type="scientific">Zoarces viviparus</name>
    <name type="common">Viviparous eelpout</name>
    <name type="synonym">Blennius viviparus</name>
    <dbReference type="NCBI Taxonomy" id="48416"/>
    <lineage>
        <taxon>Eukaryota</taxon>
        <taxon>Metazoa</taxon>
        <taxon>Chordata</taxon>
        <taxon>Craniata</taxon>
        <taxon>Vertebrata</taxon>
        <taxon>Euteleostomi</taxon>
        <taxon>Actinopterygii</taxon>
        <taxon>Neopterygii</taxon>
        <taxon>Teleostei</taxon>
        <taxon>Neoteleostei</taxon>
        <taxon>Acanthomorphata</taxon>
        <taxon>Eupercaria</taxon>
        <taxon>Perciformes</taxon>
        <taxon>Cottioidei</taxon>
        <taxon>Zoarcales</taxon>
        <taxon>Zoarcidae</taxon>
        <taxon>Zoarcinae</taxon>
        <taxon>Zoarces</taxon>
    </lineage>
</organism>
<comment type="caution">
    <text evidence="10">The sequence shown here is derived from an EMBL/GenBank/DDBJ whole genome shotgun (WGS) entry which is preliminary data.</text>
</comment>
<dbReference type="PANTHER" id="PTHR19282:SF216">
    <property type="entry name" value="TETRASPANIN-1"/>
    <property type="match status" value="1"/>
</dbReference>
<comment type="function">
    <text evidence="8">Structural component of specialized membrane microdomains known as tetraspanin-enriched microdomains (TERMs), which act as platforms for receptor clustering and signaling. Participates thereby in diverse biological functions such as cell signal transduction, adhesion, migration and protein trafficking. Regulates neuronal differentiation in response to NGF by facilitating NGF-mediated activation of NTRK1/TRKA receptor tyrosine kinase and subsequent downstream signaling pathways. Plays a role in the inhibition of TNFalpha-induced apoptosis. Mechanistically, inhibits the NF-kappa-B signaling pathway by blocking phosphorylation of CHUK. Also promotes the stability of the thiamine transporter 1/SLC19A2 in intestinal epithelial cells leading to an increase of thiamine uptake process.</text>
</comment>
<dbReference type="SUPFAM" id="SSF48652">
    <property type="entry name" value="Tetraspanin"/>
    <property type="match status" value="1"/>
</dbReference>
<proteinExistence type="inferred from homology"/>
<dbReference type="PIRSF" id="PIRSF002419">
    <property type="entry name" value="Tetraspanin"/>
    <property type="match status" value="1"/>
</dbReference>
<dbReference type="GO" id="GO:0012505">
    <property type="term" value="C:endomembrane system"/>
    <property type="evidence" value="ECO:0007669"/>
    <property type="project" value="UniProtKB-SubCell"/>
</dbReference>
<keyword evidence="6" id="KW-0325">Glycoprotein</keyword>
<feature type="transmembrane region" description="Helical" evidence="9">
    <location>
        <begin position="215"/>
        <end position="238"/>
    </location>
</feature>
<comment type="subcellular location">
    <subcellularLocation>
        <location evidence="1">Endomembrane system</location>
        <topology evidence="1">Multi-pass membrane protein</topology>
    </subcellularLocation>
    <subcellularLocation>
        <location evidence="9">Membrane</location>
        <topology evidence="9">Multi-pass membrane protein</topology>
    </subcellularLocation>
</comment>
<feature type="transmembrane region" description="Helical" evidence="9">
    <location>
        <begin position="70"/>
        <end position="94"/>
    </location>
</feature>